<dbReference type="InterPro" id="IPR036291">
    <property type="entry name" value="NAD(P)-bd_dom_sf"/>
</dbReference>
<feature type="non-terminal residue" evidence="7">
    <location>
        <position position="1"/>
    </location>
</feature>
<dbReference type="SUPFAM" id="SSF51735">
    <property type="entry name" value="NAD(P)-binding Rossmann-fold domains"/>
    <property type="match status" value="1"/>
</dbReference>
<dbReference type="CDD" id="cd05305">
    <property type="entry name" value="L-AlaDH"/>
    <property type="match status" value="1"/>
</dbReference>
<evidence type="ECO:0000256" key="1">
    <source>
        <dbReference type="ARBA" id="ARBA00005689"/>
    </source>
</evidence>
<dbReference type="GO" id="GO:0000286">
    <property type="term" value="F:alanine dehydrogenase activity"/>
    <property type="evidence" value="ECO:0007669"/>
    <property type="project" value="UniProtKB-EC"/>
</dbReference>
<keyword evidence="3" id="KW-0560">Oxidoreductase</keyword>
<reference evidence="7" key="1">
    <citation type="submission" date="2018-05" db="EMBL/GenBank/DDBJ databases">
        <authorList>
            <person name="Lanie J.A."/>
            <person name="Ng W.-L."/>
            <person name="Kazmierczak K.M."/>
            <person name="Andrzejewski T.M."/>
            <person name="Davidsen T.M."/>
            <person name="Wayne K.J."/>
            <person name="Tettelin H."/>
            <person name="Glass J.I."/>
            <person name="Rusch D."/>
            <person name="Podicherti R."/>
            <person name="Tsui H.-C.T."/>
            <person name="Winkler M.E."/>
        </authorList>
    </citation>
    <scope>NUCLEOTIDE SEQUENCE</scope>
</reference>
<dbReference type="InterPro" id="IPR007698">
    <property type="entry name" value="AlaDH/PNT_NAD(H)-bd"/>
</dbReference>
<feature type="non-terminal residue" evidence="7">
    <location>
        <position position="325"/>
    </location>
</feature>
<dbReference type="SMART" id="SM01003">
    <property type="entry name" value="AlaDh_PNT_N"/>
    <property type="match status" value="1"/>
</dbReference>
<dbReference type="PANTHER" id="PTHR42795">
    <property type="entry name" value="ALANINE DEHYDROGENASE"/>
    <property type="match status" value="1"/>
</dbReference>
<organism evidence="7">
    <name type="scientific">marine metagenome</name>
    <dbReference type="NCBI Taxonomy" id="408172"/>
    <lineage>
        <taxon>unclassified sequences</taxon>
        <taxon>metagenomes</taxon>
        <taxon>ecological metagenomes</taxon>
    </lineage>
</organism>
<evidence type="ECO:0000256" key="3">
    <source>
        <dbReference type="ARBA" id="ARBA00023002"/>
    </source>
</evidence>
<evidence type="ECO:0000259" key="6">
    <source>
        <dbReference type="SMART" id="SM01003"/>
    </source>
</evidence>
<evidence type="ECO:0000259" key="5">
    <source>
        <dbReference type="SMART" id="SM01002"/>
    </source>
</evidence>
<dbReference type="PROSITE" id="PS00837">
    <property type="entry name" value="ALADH_PNT_2"/>
    <property type="match status" value="1"/>
</dbReference>
<proteinExistence type="inferred from homology"/>
<feature type="domain" description="Alanine dehydrogenase/pyridine nucleotide transhydrogenase NAD(H)-binding" evidence="5">
    <location>
        <begin position="167"/>
        <end position="315"/>
    </location>
</feature>
<dbReference type="Gene3D" id="3.40.50.720">
    <property type="entry name" value="NAD(P)-binding Rossmann-like Domain"/>
    <property type="match status" value="2"/>
</dbReference>
<dbReference type="InterPro" id="IPR008143">
    <property type="entry name" value="Ala_DH/PNT_CS2"/>
</dbReference>
<dbReference type="EC" id="1.4.1.1" evidence="2"/>
<dbReference type="Pfam" id="PF05222">
    <property type="entry name" value="AlaDh_PNT_N"/>
    <property type="match status" value="1"/>
</dbReference>
<dbReference type="PIRSF" id="PIRSF000183">
    <property type="entry name" value="Alanine_dh"/>
    <property type="match status" value="1"/>
</dbReference>
<comment type="similarity">
    <text evidence="1">Belongs to the AlaDH/PNT family.</text>
</comment>
<dbReference type="PANTHER" id="PTHR42795:SF1">
    <property type="entry name" value="ALANINE DEHYDROGENASE"/>
    <property type="match status" value="1"/>
</dbReference>
<dbReference type="NCBIfam" id="TIGR00518">
    <property type="entry name" value="alaDH"/>
    <property type="match status" value="1"/>
</dbReference>
<evidence type="ECO:0000256" key="2">
    <source>
        <dbReference type="ARBA" id="ARBA00012897"/>
    </source>
</evidence>
<name>A0A382ERD4_9ZZZZ</name>
<dbReference type="GO" id="GO:0042853">
    <property type="term" value="P:L-alanine catabolic process"/>
    <property type="evidence" value="ECO:0007669"/>
    <property type="project" value="InterPro"/>
</dbReference>
<dbReference type="GO" id="GO:0005886">
    <property type="term" value="C:plasma membrane"/>
    <property type="evidence" value="ECO:0007669"/>
    <property type="project" value="TreeGrafter"/>
</dbReference>
<dbReference type="Pfam" id="PF01262">
    <property type="entry name" value="AlaDh_PNT_C"/>
    <property type="match status" value="1"/>
</dbReference>
<dbReference type="InterPro" id="IPR008141">
    <property type="entry name" value="Ala_DH"/>
</dbReference>
<sequence length="325" mass="33519">VDPGPGVGPRAGEAERMGMDIGVPTETKADERRVALTPAAVGELATRGHRVTLQSGAGCGAGFGDHLYKEAGAQIAGSAAEVFDTAELVVKVKEPRADERAMLRPDHTLFTYLHLAADRAQTDDLLASGATCVAYETVTDDDGRLPLLTPMSAIAGRMSIQAGARCLEAPQGGTGVLLGGVPGVRPGRVVVIGGGVVGRNAAEMAVGLGAEVTVLDREPKILDALDQRFDSRIRTVFSTTADLEAEVLEADLLVAAVLLPGARAPLLVTAAMVAEMRAGSAIVDVAIDQGGCVETSRPTTHSDPTFLVDGVVHYCVANMPGAVPR</sequence>
<dbReference type="FunFam" id="3.40.50.720:FF:000049">
    <property type="entry name" value="Alanine dehydrogenase"/>
    <property type="match status" value="1"/>
</dbReference>
<protein>
    <recommendedName>
        <fullName evidence="2">alanine dehydrogenase</fullName>
        <ecNumber evidence="2">1.4.1.1</ecNumber>
    </recommendedName>
</protein>
<dbReference type="PRINTS" id="PR00945">
    <property type="entry name" value="HGRDTASE"/>
</dbReference>
<keyword evidence="4" id="KW-0520">NAD</keyword>
<dbReference type="SUPFAM" id="SSF52283">
    <property type="entry name" value="Formate/glycerate dehydrogenase catalytic domain-like"/>
    <property type="match status" value="1"/>
</dbReference>
<feature type="domain" description="Alanine dehydrogenase/pyridine nucleotide transhydrogenase N-terminal" evidence="6">
    <location>
        <begin position="22"/>
        <end position="155"/>
    </location>
</feature>
<evidence type="ECO:0000313" key="7">
    <source>
        <dbReference type="EMBL" id="SVB52912.1"/>
    </source>
</evidence>
<gene>
    <name evidence="7" type="ORF">METZ01_LOCUS205766</name>
</gene>
<accession>A0A382ERD4</accession>
<dbReference type="InterPro" id="IPR007886">
    <property type="entry name" value="AlaDH/PNT_N"/>
</dbReference>
<dbReference type="EMBL" id="UINC01045763">
    <property type="protein sequence ID" value="SVB52912.1"/>
    <property type="molecule type" value="Genomic_DNA"/>
</dbReference>
<evidence type="ECO:0000256" key="4">
    <source>
        <dbReference type="ARBA" id="ARBA00023027"/>
    </source>
</evidence>
<dbReference type="AlphaFoldDB" id="A0A382ERD4"/>
<dbReference type="SMART" id="SM01002">
    <property type="entry name" value="AlaDh_PNT_C"/>
    <property type="match status" value="1"/>
</dbReference>